<evidence type="ECO:0000313" key="13">
    <source>
        <dbReference type="EMBL" id="SMS15069.1"/>
    </source>
</evidence>
<evidence type="ECO:0000256" key="1">
    <source>
        <dbReference type="ARBA" id="ARBA00004141"/>
    </source>
</evidence>
<evidence type="ECO:0000259" key="12">
    <source>
        <dbReference type="Pfam" id="PF00122"/>
    </source>
</evidence>
<dbReference type="InterPro" id="IPR027256">
    <property type="entry name" value="P-typ_ATPase_IB"/>
</dbReference>
<dbReference type="Gene3D" id="3.40.50.1000">
    <property type="entry name" value="HAD superfamily/HAD-like"/>
    <property type="match status" value="1"/>
</dbReference>
<name>A0A1Y6JYQ2_9LACO</name>
<evidence type="ECO:0000256" key="11">
    <source>
        <dbReference type="RuleBase" id="RU362081"/>
    </source>
</evidence>
<protein>
    <submittedName>
        <fullName evidence="13">Lead, cadmium, zinc and mercury transporting ATPase Copper-translocating P-type ATPase</fullName>
        <ecNumber evidence="13">3.6.3.3</ecNumber>
    </submittedName>
</protein>
<evidence type="ECO:0000256" key="5">
    <source>
        <dbReference type="ARBA" id="ARBA00022741"/>
    </source>
</evidence>
<evidence type="ECO:0000256" key="4">
    <source>
        <dbReference type="ARBA" id="ARBA00022723"/>
    </source>
</evidence>
<dbReference type="Pfam" id="PF00122">
    <property type="entry name" value="E1-E2_ATPase"/>
    <property type="match status" value="1"/>
</dbReference>
<feature type="transmembrane region" description="Helical" evidence="11">
    <location>
        <begin position="236"/>
        <end position="257"/>
    </location>
</feature>
<evidence type="ECO:0000313" key="14">
    <source>
        <dbReference type="Proteomes" id="UP000195412"/>
    </source>
</evidence>
<keyword evidence="10 11" id="KW-0472">Membrane</keyword>
<proteinExistence type="inferred from homology"/>
<dbReference type="GO" id="GO:0019829">
    <property type="term" value="F:ATPase-coupled monoatomic cation transmembrane transporter activity"/>
    <property type="evidence" value="ECO:0007669"/>
    <property type="project" value="InterPro"/>
</dbReference>
<evidence type="ECO:0000256" key="10">
    <source>
        <dbReference type="ARBA" id="ARBA00023136"/>
    </source>
</evidence>
<feature type="transmembrane region" description="Helical" evidence="11">
    <location>
        <begin position="7"/>
        <end position="25"/>
    </location>
</feature>
<evidence type="ECO:0000256" key="7">
    <source>
        <dbReference type="ARBA" id="ARBA00022842"/>
    </source>
</evidence>
<evidence type="ECO:0000256" key="2">
    <source>
        <dbReference type="ARBA" id="ARBA00006024"/>
    </source>
</evidence>
<keyword evidence="4 11" id="KW-0479">Metal-binding</keyword>
<evidence type="ECO:0000256" key="9">
    <source>
        <dbReference type="ARBA" id="ARBA00022989"/>
    </source>
</evidence>
<dbReference type="SFLD" id="SFLDF00027">
    <property type="entry name" value="p-type_atpase"/>
    <property type="match status" value="1"/>
</dbReference>
<dbReference type="InterPro" id="IPR023299">
    <property type="entry name" value="ATPase_P-typ_cyto_dom_N"/>
</dbReference>
<dbReference type="Pfam" id="PF00702">
    <property type="entry name" value="Hydrolase"/>
    <property type="match status" value="1"/>
</dbReference>
<dbReference type="SUPFAM" id="SSF81665">
    <property type="entry name" value="Calcium ATPase, transmembrane domain M"/>
    <property type="match status" value="1"/>
</dbReference>
<dbReference type="Proteomes" id="UP000195412">
    <property type="component" value="Chromosome I"/>
</dbReference>
<dbReference type="AlphaFoldDB" id="A0A1Y6JYQ2"/>
<dbReference type="PRINTS" id="PR00119">
    <property type="entry name" value="CATATPASE"/>
</dbReference>
<accession>A0A1Y6JYQ2</accession>
<comment type="subcellular location">
    <subcellularLocation>
        <location evidence="11">Cell membrane</location>
    </subcellularLocation>
    <subcellularLocation>
        <location evidence="1">Membrane</location>
        <topology evidence="1">Multi-pass membrane protein</topology>
    </subcellularLocation>
</comment>
<dbReference type="SFLD" id="SFLDS00003">
    <property type="entry name" value="Haloacid_Dehalogenase"/>
    <property type="match status" value="1"/>
</dbReference>
<keyword evidence="6 11" id="KW-0067">ATP-binding</keyword>
<comment type="similarity">
    <text evidence="2 11">Belongs to the cation transport ATPase (P-type) (TC 3.A.3) family. Type IB subfamily.</text>
</comment>
<dbReference type="InterPro" id="IPR001757">
    <property type="entry name" value="P_typ_ATPase"/>
</dbReference>
<dbReference type="Gene3D" id="2.70.150.10">
    <property type="entry name" value="Calcium-transporting ATPase, cytoplasmic transduction domain A"/>
    <property type="match status" value="1"/>
</dbReference>
<dbReference type="SFLD" id="SFLDG00002">
    <property type="entry name" value="C1.7:_P-type_atpase_like"/>
    <property type="match status" value="1"/>
</dbReference>
<dbReference type="InterPro" id="IPR018303">
    <property type="entry name" value="ATPase_P-typ_P_site"/>
</dbReference>
<evidence type="ECO:0000256" key="6">
    <source>
        <dbReference type="ARBA" id="ARBA00022840"/>
    </source>
</evidence>
<dbReference type="PANTHER" id="PTHR43079">
    <property type="entry name" value="PROBABLE CADMIUM/ZINC-TRANSPORTING ATPASE HMA1"/>
    <property type="match status" value="1"/>
</dbReference>
<reference evidence="14" key="1">
    <citation type="submission" date="2017-05" db="EMBL/GenBank/DDBJ databases">
        <authorList>
            <person name="Papadimitriou K."/>
        </authorList>
    </citation>
    <scope>NUCLEOTIDE SEQUENCE [LARGE SCALE GENOMIC DNA]</scope>
    <source>
        <strain evidence="14">ACA-DC 3411</strain>
    </source>
</reference>
<dbReference type="InterPro" id="IPR059000">
    <property type="entry name" value="ATPase_P-type_domA"/>
</dbReference>
<dbReference type="InterPro" id="IPR023214">
    <property type="entry name" value="HAD_sf"/>
</dbReference>
<dbReference type="GO" id="GO:0005886">
    <property type="term" value="C:plasma membrane"/>
    <property type="evidence" value="ECO:0007669"/>
    <property type="project" value="UniProtKB-SubCell"/>
</dbReference>
<dbReference type="KEGG" id="lzy:LZ3411_2019"/>
<dbReference type="NCBIfam" id="TIGR01525">
    <property type="entry name" value="ATPase-IB_hvy"/>
    <property type="match status" value="1"/>
</dbReference>
<dbReference type="GO" id="GO:0005524">
    <property type="term" value="F:ATP binding"/>
    <property type="evidence" value="ECO:0007669"/>
    <property type="project" value="UniProtKB-UniRule"/>
</dbReference>
<keyword evidence="5 11" id="KW-0547">Nucleotide-binding</keyword>
<dbReference type="EMBL" id="LT854705">
    <property type="protein sequence ID" value="SMS15069.1"/>
    <property type="molecule type" value="Genomic_DNA"/>
</dbReference>
<evidence type="ECO:0000256" key="3">
    <source>
        <dbReference type="ARBA" id="ARBA00022692"/>
    </source>
</evidence>
<feature type="domain" description="P-type ATPase A" evidence="12">
    <location>
        <begin position="117"/>
        <end position="218"/>
    </location>
</feature>
<dbReference type="InterPro" id="IPR036412">
    <property type="entry name" value="HAD-like_sf"/>
</dbReference>
<dbReference type="InterPro" id="IPR008250">
    <property type="entry name" value="ATPase_P-typ_transduc_dom_A_sf"/>
</dbReference>
<dbReference type="NCBIfam" id="TIGR01494">
    <property type="entry name" value="ATPase_P-type"/>
    <property type="match status" value="1"/>
</dbReference>
<keyword evidence="7" id="KW-0460">Magnesium</keyword>
<evidence type="ECO:0000256" key="8">
    <source>
        <dbReference type="ARBA" id="ARBA00022967"/>
    </source>
</evidence>
<dbReference type="GO" id="GO:0016887">
    <property type="term" value="F:ATP hydrolysis activity"/>
    <property type="evidence" value="ECO:0007669"/>
    <property type="project" value="InterPro"/>
</dbReference>
<keyword evidence="8" id="KW-1278">Translocase</keyword>
<dbReference type="InterPro" id="IPR051949">
    <property type="entry name" value="Cation_Transport_ATPase"/>
</dbReference>
<dbReference type="GO" id="GO:0046872">
    <property type="term" value="F:metal ion binding"/>
    <property type="evidence" value="ECO:0007669"/>
    <property type="project" value="UniProtKB-KW"/>
</dbReference>
<dbReference type="InterPro" id="IPR023298">
    <property type="entry name" value="ATPase_P-typ_TM_dom_sf"/>
</dbReference>
<feature type="transmembrane region" description="Helical" evidence="11">
    <location>
        <begin position="566"/>
        <end position="586"/>
    </location>
</feature>
<keyword evidence="9 11" id="KW-1133">Transmembrane helix</keyword>
<keyword evidence="11" id="KW-1003">Cell membrane</keyword>
<dbReference type="PROSITE" id="PS01229">
    <property type="entry name" value="COF_2"/>
    <property type="match status" value="1"/>
</dbReference>
<sequence length="617" mass="65468">MKPKNIAPLAYLTGLTVFGLSFFLPGLGRPLGFLAATLLAGYHIVAEGLVETVTDSRAQRKFAPNIHILMFLAAIGAILIGSFEEAALLILIFAGAHFLEEYAEGKSQREITALLDLNPVEARRYTATGAIEVVPVADLAVGDHLQVLNGGQVPTDGTIVKGTATLNEAAITGESIPQEKTVDATVFGSTINGDSTFDMVVTKDAQDTVFAKILQLVQDSQQSLGKTATKIKRFEPLYVTTVLVLLPVVFLMGPLFLHWSLNESVYRTIVFLISASPCALAAAAVPATLSGLSNLARHGVLFKGGAYLNQLAELQAVAFDKTGTLTAGKPTVTDVAFAPSVNAEQLTNQIVAMERQSNHPLATAIVEHFTPTQTLDVTVTNHLGKGLESAINGHTVRIGKPTSFATVTPDFQAQCDALAAAGKTVIFVAVDDQVQALLALMDVPNPASQAAIDYFKQHQIHTQMITGDAQLTGQAVGAALGVDEVAANVLPENKAAIIDQQKQRYATVAMVGDGVNDAPALVKADIGVAMGDGTDVAIDVADTVLMQNDLSKLTYAHRLSKRLNQIIWTNLIFALAIVVLLVVLNFLSITNIAWGVVVHEGSTLLVILNGLRLLMFK</sequence>
<keyword evidence="13" id="KW-0378">Hydrolase</keyword>
<dbReference type="SUPFAM" id="SSF56784">
    <property type="entry name" value="HAD-like"/>
    <property type="match status" value="1"/>
</dbReference>
<dbReference type="PANTHER" id="PTHR43079:SF1">
    <property type="entry name" value="CADMIUM_ZINC-TRANSPORTING ATPASE HMA1, CHLOROPLASTIC-RELATED"/>
    <property type="match status" value="1"/>
</dbReference>
<gene>
    <name evidence="13" type="ORF">LZ3411_2019</name>
</gene>
<dbReference type="SUPFAM" id="SSF81653">
    <property type="entry name" value="Calcium ATPase, transduction domain A"/>
    <property type="match status" value="1"/>
</dbReference>
<dbReference type="Gene3D" id="3.40.1110.10">
    <property type="entry name" value="Calcium-transporting ATPase, cytoplasmic domain N"/>
    <property type="match status" value="1"/>
</dbReference>
<dbReference type="CDD" id="cd07551">
    <property type="entry name" value="P-type_ATPase_HM_ZosA_PfeT-like"/>
    <property type="match status" value="1"/>
</dbReference>
<feature type="transmembrane region" description="Helical" evidence="11">
    <location>
        <begin position="592"/>
        <end position="614"/>
    </location>
</feature>
<organism evidence="13 14">
    <name type="scientific">Levilactobacillus zymae</name>
    <dbReference type="NCBI Taxonomy" id="267363"/>
    <lineage>
        <taxon>Bacteria</taxon>
        <taxon>Bacillati</taxon>
        <taxon>Bacillota</taxon>
        <taxon>Bacilli</taxon>
        <taxon>Lactobacillales</taxon>
        <taxon>Lactobacillaceae</taxon>
        <taxon>Levilactobacillus</taxon>
    </lineage>
</organism>
<dbReference type="EC" id="3.6.3.3" evidence="13"/>
<keyword evidence="3 11" id="KW-0812">Transmembrane</keyword>
<feature type="transmembrane region" description="Helical" evidence="11">
    <location>
        <begin position="269"/>
        <end position="289"/>
    </location>
</feature>
<dbReference type="PROSITE" id="PS00154">
    <property type="entry name" value="ATPASE_E1_E2"/>
    <property type="match status" value="1"/>
</dbReference>
<dbReference type="InterPro" id="IPR044492">
    <property type="entry name" value="P_typ_ATPase_HD_dom"/>
</dbReference>
<dbReference type="RefSeq" id="WP_087742436.1">
    <property type="nucleotide sequence ID" value="NZ_JBPWQU010000072.1"/>
</dbReference>